<evidence type="ECO:0000259" key="4">
    <source>
        <dbReference type="Pfam" id="PF00483"/>
    </source>
</evidence>
<gene>
    <name evidence="7" type="ORF">KRR39_07385</name>
</gene>
<dbReference type="Pfam" id="PF01050">
    <property type="entry name" value="MannoseP_isomer"/>
    <property type="match status" value="1"/>
</dbReference>
<dbReference type="EC" id="2.7.7.13" evidence="7"/>
<dbReference type="InterPro" id="IPR001538">
    <property type="entry name" value="Man6P_isomerase-2_C"/>
</dbReference>
<keyword evidence="8" id="KW-1185">Reference proteome</keyword>
<protein>
    <submittedName>
        <fullName evidence="7">Mannose-1-phosphate guanylyltransferase/mannose-6-phosphate isomerase</fullName>
        <ecNumber evidence="7">2.7.7.13</ecNumber>
        <ecNumber evidence="7">5.3.1.8</ecNumber>
    </submittedName>
</protein>
<dbReference type="CDD" id="cd02213">
    <property type="entry name" value="cupin_PMI_typeII_C"/>
    <property type="match status" value="1"/>
</dbReference>
<comment type="similarity">
    <text evidence="1 3">Belongs to the mannose-6-phosphate isomerase type 2 family.</text>
</comment>
<dbReference type="Proteomes" id="UP000683575">
    <property type="component" value="Chromosome"/>
</dbReference>
<dbReference type="FunFam" id="2.60.120.10:FF:000032">
    <property type="entry name" value="Mannose-1-phosphate guanylyltransferase/mannose-6-phosphate isomerase"/>
    <property type="match status" value="1"/>
</dbReference>
<dbReference type="InterPro" id="IPR051161">
    <property type="entry name" value="Mannose-6P_isomerase_type2"/>
</dbReference>
<feature type="domain" description="MannoseP isomerase/GMP-like beta-helix" evidence="6">
    <location>
        <begin position="266"/>
        <end position="318"/>
    </location>
</feature>
<accession>A0A975T2M4</accession>
<dbReference type="GO" id="GO:0000271">
    <property type="term" value="P:polysaccharide biosynthetic process"/>
    <property type="evidence" value="ECO:0007669"/>
    <property type="project" value="InterPro"/>
</dbReference>
<feature type="domain" description="Nucleotidyl transferase" evidence="4">
    <location>
        <begin position="6"/>
        <end position="256"/>
    </location>
</feature>
<dbReference type="PANTHER" id="PTHR46390">
    <property type="entry name" value="MANNOSE-1-PHOSPHATE GUANYLYLTRANSFERASE"/>
    <property type="match status" value="1"/>
</dbReference>
<evidence type="ECO:0000256" key="2">
    <source>
        <dbReference type="ARBA" id="ARBA00022679"/>
    </source>
</evidence>
<dbReference type="GO" id="GO:0004476">
    <property type="term" value="F:mannose-6-phosphate isomerase activity"/>
    <property type="evidence" value="ECO:0007669"/>
    <property type="project" value="UniProtKB-EC"/>
</dbReference>
<reference evidence="7" key="1">
    <citation type="submission" date="2021-06" db="EMBL/GenBank/DDBJ databases">
        <title>Complete genome sequence of Nocardioides sp. G188.</title>
        <authorList>
            <person name="Im W.-T."/>
        </authorList>
    </citation>
    <scope>NUCLEOTIDE SEQUENCE</scope>
    <source>
        <strain evidence="7">G188</strain>
    </source>
</reference>
<evidence type="ECO:0000259" key="5">
    <source>
        <dbReference type="Pfam" id="PF01050"/>
    </source>
</evidence>
<dbReference type="GO" id="GO:0004475">
    <property type="term" value="F:mannose-1-phosphate guanylyltransferase (GTP) activity"/>
    <property type="evidence" value="ECO:0007669"/>
    <property type="project" value="UniProtKB-EC"/>
</dbReference>
<dbReference type="InterPro" id="IPR005835">
    <property type="entry name" value="NTP_transferase_dom"/>
</dbReference>
<dbReference type="EC" id="5.3.1.8" evidence="7"/>
<dbReference type="RefSeq" id="WP_216942472.1">
    <property type="nucleotide sequence ID" value="NZ_CP077062.1"/>
</dbReference>
<evidence type="ECO:0000259" key="6">
    <source>
        <dbReference type="Pfam" id="PF22640"/>
    </source>
</evidence>
<dbReference type="GO" id="GO:0009298">
    <property type="term" value="P:GDP-mannose biosynthetic process"/>
    <property type="evidence" value="ECO:0007669"/>
    <property type="project" value="TreeGrafter"/>
</dbReference>
<evidence type="ECO:0000313" key="7">
    <source>
        <dbReference type="EMBL" id="QWZ10480.1"/>
    </source>
</evidence>
<dbReference type="NCBIfam" id="TIGR01479">
    <property type="entry name" value="GMP_PMI"/>
    <property type="match status" value="1"/>
</dbReference>
<dbReference type="KEGG" id="nps:KRR39_07385"/>
<name>A0A975T2M4_9ACTN</name>
<dbReference type="Pfam" id="PF00483">
    <property type="entry name" value="NTP_transferase"/>
    <property type="match status" value="1"/>
</dbReference>
<dbReference type="AlphaFoldDB" id="A0A975T2M4"/>
<evidence type="ECO:0000256" key="3">
    <source>
        <dbReference type="RuleBase" id="RU004190"/>
    </source>
</evidence>
<dbReference type="CDD" id="cd02509">
    <property type="entry name" value="GDP-M1P_Guanylyltransferase"/>
    <property type="match status" value="1"/>
</dbReference>
<evidence type="ECO:0000313" key="8">
    <source>
        <dbReference type="Proteomes" id="UP000683575"/>
    </source>
</evidence>
<dbReference type="InterPro" id="IPR006375">
    <property type="entry name" value="Man1P_GuaTrfase/Man6P_Isoase"/>
</dbReference>
<feature type="domain" description="Mannose-6-phosphate isomerase type II C-terminal" evidence="5">
    <location>
        <begin position="323"/>
        <end position="436"/>
    </location>
</feature>
<proteinExistence type="inferred from homology"/>
<dbReference type="EMBL" id="CP077062">
    <property type="protein sequence ID" value="QWZ10480.1"/>
    <property type="molecule type" value="Genomic_DNA"/>
</dbReference>
<keyword evidence="2 7" id="KW-0808">Transferase</keyword>
<keyword evidence="7" id="KW-0548">Nucleotidyltransferase</keyword>
<evidence type="ECO:0000256" key="1">
    <source>
        <dbReference type="ARBA" id="ARBA00006115"/>
    </source>
</evidence>
<keyword evidence="7" id="KW-0413">Isomerase</keyword>
<dbReference type="InterPro" id="IPR054566">
    <property type="entry name" value="ManC/GMP-like_b-helix"/>
</dbReference>
<dbReference type="PANTHER" id="PTHR46390:SF1">
    <property type="entry name" value="MANNOSE-1-PHOSPHATE GUANYLYLTRANSFERASE"/>
    <property type="match status" value="1"/>
</dbReference>
<dbReference type="Pfam" id="PF22640">
    <property type="entry name" value="ManC_GMP_beta-helix"/>
    <property type="match status" value="1"/>
</dbReference>
<organism evidence="7 8">
    <name type="scientific">Nocardioides panacis</name>
    <dbReference type="NCBI Taxonomy" id="2849501"/>
    <lineage>
        <taxon>Bacteria</taxon>
        <taxon>Bacillati</taxon>
        <taxon>Actinomycetota</taxon>
        <taxon>Actinomycetes</taxon>
        <taxon>Propionibacteriales</taxon>
        <taxon>Nocardioidaceae</taxon>
        <taxon>Nocardioides</taxon>
    </lineage>
</organism>
<dbReference type="InterPro" id="IPR049577">
    <property type="entry name" value="GMPP_N"/>
</dbReference>
<sequence length="444" mass="48158">MLAEVSLLQQTAWRVQGHEFAAPLLMCGEEHRFAVAQQMRELGIEPRAIVLEPVGRGTAPPIAVAARLVAADDRDAVMLVLPSDHAVGDPAAFANTVRAAAGVAAEGHLVAFGVPATRPETGFGYIRSGVGLAGHDAAFEVKDFVEKPSRAFARDLVAAGDWSWNSGMYVFPPRLFLEELERLRPDVLEAVTGALRTARVDLDFVRLDDREFTRSPTVSVDHAVMEHTDRAAVVNADFGWNDVGSWSGLWQMGDQDQSGNVVLGDVIADGSSGCYLRADGVLLATVGLEDTIVVATSDVVLVADRSHDQQVREVVQKLKERGRIEASSHRVVYRPWGSYESVDSGPGYQVKHITVKPGHTLSLQTHQQRAEHWVVISGVADVVRGEESLLLTETMSVDVPVGCPHRLGNPGPGLLHLVEVQTGTYLGEDDIVRLADDYGRHEPR</sequence>